<dbReference type="PROSITE" id="PS50885">
    <property type="entry name" value="HAMP"/>
    <property type="match status" value="1"/>
</dbReference>
<dbReference type="InterPro" id="IPR003660">
    <property type="entry name" value="HAMP_dom"/>
</dbReference>
<evidence type="ECO:0000256" key="2">
    <source>
        <dbReference type="ARBA" id="ARBA00022475"/>
    </source>
</evidence>
<keyword evidence="7 12" id="KW-1133">Transmembrane helix</keyword>
<keyword evidence="4" id="KW-0145">Chemotaxis</keyword>
<dbReference type="PANTHER" id="PTHR32089">
    <property type="entry name" value="METHYL-ACCEPTING CHEMOTAXIS PROTEIN MCPB"/>
    <property type="match status" value="1"/>
</dbReference>
<evidence type="ECO:0000259" key="13">
    <source>
        <dbReference type="PROSITE" id="PS50111"/>
    </source>
</evidence>
<feature type="domain" description="T-SNARE coiled-coil homology" evidence="14">
    <location>
        <begin position="564"/>
        <end position="626"/>
    </location>
</feature>
<evidence type="ECO:0000313" key="16">
    <source>
        <dbReference type="EMBL" id="RON70585.1"/>
    </source>
</evidence>
<comment type="subcellular location">
    <subcellularLocation>
        <location evidence="1">Cell inner membrane</location>
        <topology evidence="1">Multi-pass membrane protein</topology>
    </subcellularLocation>
</comment>
<evidence type="ECO:0000256" key="4">
    <source>
        <dbReference type="ARBA" id="ARBA00022500"/>
    </source>
</evidence>
<keyword evidence="3" id="KW-0488">Methylation</keyword>
<reference evidence="16 17" key="1">
    <citation type="submission" date="2016-10" db="EMBL/GenBank/DDBJ databases">
        <title>Comparative genome analysis of multiple Pseudomonas spp. focuses on biocontrol and plant growth promoting traits.</title>
        <authorList>
            <person name="Tao X.-Y."/>
            <person name="Taylor C.G."/>
        </authorList>
    </citation>
    <scope>NUCLEOTIDE SEQUENCE [LARGE SCALE GENOMIC DNA]</scope>
    <source>
        <strain evidence="16 17">24D3</strain>
    </source>
</reference>
<dbReference type="PROSITE" id="PS50192">
    <property type="entry name" value="T_SNARE"/>
    <property type="match status" value="1"/>
</dbReference>
<keyword evidence="6 12" id="KW-0812">Transmembrane</keyword>
<dbReference type="AlphaFoldDB" id="A0A423LQM1"/>
<dbReference type="Pfam" id="PF00672">
    <property type="entry name" value="HAMP"/>
    <property type="match status" value="1"/>
</dbReference>
<dbReference type="Pfam" id="PF02743">
    <property type="entry name" value="dCache_1"/>
    <property type="match status" value="1"/>
</dbReference>
<accession>A0A423LQM1</accession>
<evidence type="ECO:0000259" key="14">
    <source>
        <dbReference type="PROSITE" id="PS50192"/>
    </source>
</evidence>
<evidence type="ECO:0000256" key="12">
    <source>
        <dbReference type="SAM" id="Phobius"/>
    </source>
</evidence>
<dbReference type="Gene3D" id="1.10.287.950">
    <property type="entry name" value="Methyl-accepting chemotaxis protein"/>
    <property type="match status" value="1"/>
</dbReference>
<dbReference type="CDD" id="cd11386">
    <property type="entry name" value="MCP_signal"/>
    <property type="match status" value="1"/>
</dbReference>
<gene>
    <name evidence="16" type="ORF">BK671_05765</name>
</gene>
<dbReference type="GO" id="GO:0005886">
    <property type="term" value="C:plasma membrane"/>
    <property type="evidence" value="ECO:0007669"/>
    <property type="project" value="UniProtKB-SubCell"/>
</dbReference>
<dbReference type="EMBL" id="MOBU01000005">
    <property type="protein sequence ID" value="RON70585.1"/>
    <property type="molecule type" value="Genomic_DNA"/>
</dbReference>
<evidence type="ECO:0000256" key="11">
    <source>
        <dbReference type="PROSITE-ProRule" id="PRU00284"/>
    </source>
</evidence>
<proteinExistence type="inferred from homology"/>
<dbReference type="PANTHER" id="PTHR32089:SF39">
    <property type="entry name" value="METHYL-ACCEPTING CHEMOTAXIS PROTEIN HLYB"/>
    <property type="match status" value="1"/>
</dbReference>
<dbReference type="SUPFAM" id="SSF58104">
    <property type="entry name" value="Methyl-accepting chemotaxis protein (MCP) signaling domain"/>
    <property type="match status" value="1"/>
</dbReference>
<feature type="transmembrane region" description="Helical" evidence="12">
    <location>
        <begin position="12"/>
        <end position="34"/>
    </location>
</feature>
<dbReference type="InterPro" id="IPR033479">
    <property type="entry name" value="dCache_1"/>
</dbReference>
<keyword evidence="8 12" id="KW-0472">Membrane</keyword>
<dbReference type="GO" id="GO:0007165">
    <property type="term" value="P:signal transduction"/>
    <property type="evidence" value="ECO:0007669"/>
    <property type="project" value="UniProtKB-KW"/>
</dbReference>
<keyword evidence="5" id="KW-0997">Cell inner membrane</keyword>
<name>A0A423LQM1_PSEFL</name>
<dbReference type="FunFam" id="1.10.287.950:FF:000001">
    <property type="entry name" value="Methyl-accepting chemotaxis sensory transducer"/>
    <property type="match status" value="1"/>
</dbReference>
<dbReference type="SMART" id="SM00283">
    <property type="entry name" value="MA"/>
    <property type="match status" value="1"/>
</dbReference>
<dbReference type="PROSITE" id="PS50111">
    <property type="entry name" value="CHEMOTAXIS_TRANSDUC_2"/>
    <property type="match status" value="1"/>
</dbReference>
<evidence type="ECO:0000256" key="8">
    <source>
        <dbReference type="ARBA" id="ARBA00023136"/>
    </source>
</evidence>
<keyword evidence="9 11" id="KW-0807">Transducer</keyword>
<dbReference type="Pfam" id="PF00015">
    <property type="entry name" value="MCPsignal"/>
    <property type="match status" value="1"/>
</dbReference>
<organism evidence="16 17">
    <name type="scientific">Pseudomonas fluorescens</name>
    <dbReference type="NCBI Taxonomy" id="294"/>
    <lineage>
        <taxon>Bacteria</taxon>
        <taxon>Pseudomonadati</taxon>
        <taxon>Pseudomonadota</taxon>
        <taxon>Gammaproteobacteria</taxon>
        <taxon>Pseudomonadales</taxon>
        <taxon>Pseudomonadaceae</taxon>
        <taxon>Pseudomonas</taxon>
    </lineage>
</organism>
<evidence type="ECO:0000256" key="1">
    <source>
        <dbReference type="ARBA" id="ARBA00004429"/>
    </source>
</evidence>
<dbReference type="CDD" id="cd12912">
    <property type="entry name" value="PDC2_MCP_like"/>
    <property type="match status" value="1"/>
</dbReference>
<evidence type="ECO:0000256" key="5">
    <source>
        <dbReference type="ARBA" id="ARBA00022519"/>
    </source>
</evidence>
<sequence length="650" mass="69532">MQLWRRSIQWQLILSMGTALLVSILIVVGIYTLVVNRLAQSYLVEQALPSSIEATRNDIERILVQPLTAAKDIASNSMVRDWLASGEDSSETAAFAQYLEGIRAEHKAFTALIIGTESNHYITEKGLDRTLSRTKPADAWFYSFLDSNQPRTLNIDNDGATGELALFIDLKVEQAGKVVGVAGLGLSMKELSELIHNFSFGERGKVYLVRTDGLIQVHPEAQFSGKRTLSEQIGADAAQSVMGQLSTSKAVAVTSSFQRDGEDFLAFSLPLRDLGWTLVAEVPQSQIYAEARKAMWMSGGIGLAVALVGLALIVWLAQGLVRPIRQVTAALVAIGSGGGDLTHRLDSSRADELGDLARGFNRFLDSQRGMIGEVLTTSERLRTAVGQVAKVVENTAARSGRQQEMTDMVATAVHEMGLTVQEIAQNAGNAALASQTARDEAMQAREVVGGSIRHIESMSDEIGVAAGAVGELANQVASIDSVLAVIRGVSEQTNLLALNAAIEAARAGDMGRGFAVVADEVRTLARRTQASTDEIQQMIGSLKQGAENAVSSMRTGQAATGTGVESSQRTGASLTAITGQVERISDMNHQVATATEEQSAVTEEINRNVQGISDLARATAGEVRACREDCQMLQRLADDLARQMGGFKLS</sequence>
<comment type="similarity">
    <text evidence="10">Belongs to the methyl-accepting chemotaxis (MCP) protein family.</text>
</comment>
<dbReference type="CDD" id="cd06225">
    <property type="entry name" value="HAMP"/>
    <property type="match status" value="1"/>
</dbReference>
<evidence type="ECO:0000256" key="9">
    <source>
        <dbReference type="ARBA" id="ARBA00023224"/>
    </source>
</evidence>
<evidence type="ECO:0000256" key="3">
    <source>
        <dbReference type="ARBA" id="ARBA00022481"/>
    </source>
</evidence>
<dbReference type="InterPro" id="IPR004089">
    <property type="entry name" value="MCPsignal_dom"/>
</dbReference>
<feature type="domain" description="HAMP" evidence="15">
    <location>
        <begin position="318"/>
        <end position="372"/>
    </location>
</feature>
<evidence type="ECO:0000313" key="17">
    <source>
        <dbReference type="Proteomes" id="UP000285757"/>
    </source>
</evidence>
<evidence type="ECO:0000259" key="15">
    <source>
        <dbReference type="PROSITE" id="PS50885"/>
    </source>
</evidence>
<feature type="transmembrane region" description="Helical" evidence="12">
    <location>
        <begin position="294"/>
        <end position="317"/>
    </location>
</feature>
<keyword evidence="2" id="KW-1003">Cell membrane</keyword>
<dbReference type="GO" id="GO:0006935">
    <property type="term" value="P:chemotaxis"/>
    <property type="evidence" value="ECO:0007669"/>
    <property type="project" value="UniProtKB-KW"/>
</dbReference>
<dbReference type="SMART" id="SM00304">
    <property type="entry name" value="HAMP"/>
    <property type="match status" value="1"/>
</dbReference>
<evidence type="ECO:0000256" key="6">
    <source>
        <dbReference type="ARBA" id="ARBA00022692"/>
    </source>
</evidence>
<evidence type="ECO:0000256" key="7">
    <source>
        <dbReference type="ARBA" id="ARBA00022989"/>
    </source>
</evidence>
<dbReference type="Proteomes" id="UP000285757">
    <property type="component" value="Unassembled WGS sequence"/>
</dbReference>
<feature type="domain" description="Methyl-accepting transducer" evidence="13">
    <location>
        <begin position="377"/>
        <end position="613"/>
    </location>
</feature>
<comment type="caution">
    <text evidence="16">The sequence shown here is derived from an EMBL/GenBank/DDBJ whole genome shotgun (WGS) entry which is preliminary data.</text>
</comment>
<protein>
    <submittedName>
        <fullName evidence="16">Chemotaxis protein</fullName>
    </submittedName>
</protein>
<evidence type="ECO:0000256" key="10">
    <source>
        <dbReference type="ARBA" id="ARBA00029447"/>
    </source>
</evidence>
<dbReference type="Gene3D" id="3.30.450.20">
    <property type="entry name" value="PAS domain"/>
    <property type="match status" value="1"/>
</dbReference>
<dbReference type="InterPro" id="IPR000727">
    <property type="entry name" value="T_SNARE_dom"/>
</dbReference>